<accession>A0A212RJM5</accession>
<dbReference type="AlphaFoldDB" id="A0A212RJM5"/>
<evidence type="ECO:0000313" key="3">
    <source>
        <dbReference type="Proteomes" id="UP000197025"/>
    </source>
</evidence>
<evidence type="ECO:0000256" key="1">
    <source>
        <dbReference type="SAM" id="Phobius"/>
    </source>
</evidence>
<dbReference type="EMBL" id="FYEK01000061">
    <property type="protein sequence ID" value="SNB72477.1"/>
    <property type="molecule type" value="Genomic_DNA"/>
</dbReference>
<dbReference type="InParanoid" id="A0A212RJM5"/>
<reference evidence="3" key="1">
    <citation type="submission" date="2017-06" db="EMBL/GenBank/DDBJ databases">
        <authorList>
            <person name="Varghese N."/>
            <person name="Submissions S."/>
        </authorList>
    </citation>
    <scope>NUCLEOTIDE SEQUENCE [LARGE SCALE GENOMIC DNA]</scope>
    <source>
        <strain evidence="3">JAD2</strain>
    </source>
</reference>
<dbReference type="Proteomes" id="UP000197025">
    <property type="component" value="Unassembled WGS sequence"/>
</dbReference>
<feature type="transmembrane region" description="Helical" evidence="1">
    <location>
        <begin position="58"/>
        <end position="80"/>
    </location>
</feature>
<proteinExistence type="predicted"/>
<keyword evidence="3" id="KW-1185">Reference proteome</keyword>
<organism evidence="2 3">
    <name type="scientific">Thermoflexus hugenholtzii JAD2</name>
    <dbReference type="NCBI Taxonomy" id="877466"/>
    <lineage>
        <taxon>Bacteria</taxon>
        <taxon>Bacillati</taxon>
        <taxon>Chloroflexota</taxon>
        <taxon>Thermoflexia</taxon>
        <taxon>Thermoflexales</taxon>
        <taxon>Thermoflexaceae</taxon>
        <taxon>Thermoflexus</taxon>
    </lineage>
</organism>
<keyword evidence="1" id="KW-1133">Transmembrane helix</keyword>
<gene>
    <name evidence="2" type="ORF">SAMN02746019_00016080</name>
</gene>
<sequence>MNPAGARMPDLNRWIDRTAEFLAHYKGLPILIGVGLILLDFLMVLLHRLAPGLPLVDLVAGLHCFLYLGLLTALLGGLIAEVL</sequence>
<keyword evidence="1" id="KW-0472">Membrane</keyword>
<feature type="transmembrane region" description="Helical" evidence="1">
    <location>
        <begin position="27"/>
        <end position="46"/>
    </location>
</feature>
<evidence type="ECO:0000313" key="2">
    <source>
        <dbReference type="EMBL" id="SNB72477.1"/>
    </source>
</evidence>
<protein>
    <submittedName>
        <fullName evidence="2">Uncharacterized protein</fullName>
    </submittedName>
</protein>
<keyword evidence="1" id="KW-0812">Transmembrane</keyword>
<name>A0A212RJM5_9CHLR</name>